<dbReference type="AlphaFoldDB" id="A0AAV7KSG2"/>
<evidence type="ECO:0000313" key="1">
    <source>
        <dbReference type="EMBL" id="KAJ1081863.1"/>
    </source>
</evidence>
<gene>
    <name evidence="1" type="ORF">NDU88_002036</name>
</gene>
<organism evidence="1 2">
    <name type="scientific">Pleurodeles waltl</name>
    <name type="common">Iberian ribbed newt</name>
    <dbReference type="NCBI Taxonomy" id="8319"/>
    <lineage>
        <taxon>Eukaryota</taxon>
        <taxon>Metazoa</taxon>
        <taxon>Chordata</taxon>
        <taxon>Craniata</taxon>
        <taxon>Vertebrata</taxon>
        <taxon>Euteleostomi</taxon>
        <taxon>Amphibia</taxon>
        <taxon>Batrachia</taxon>
        <taxon>Caudata</taxon>
        <taxon>Salamandroidea</taxon>
        <taxon>Salamandridae</taxon>
        <taxon>Pleurodelinae</taxon>
        <taxon>Pleurodeles</taxon>
    </lineage>
</organism>
<dbReference type="EMBL" id="JANPWB010000016">
    <property type="protein sequence ID" value="KAJ1081863.1"/>
    <property type="molecule type" value="Genomic_DNA"/>
</dbReference>
<protein>
    <submittedName>
        <fullName evidence="1">Uncharacterized protein</fullName>
    </submittedName>
</protein>
<proteinExistence type="predicted"/>
<accession>A0AAV7KSG2</accession>
<comment type="caution">
    <text evidence="1">The sequence shown here is derived from an EMBL/GenBank/DDBJ whole genome shotgun (WGS) entry which is preliminary data.</text>
</comment>
<evidence type="ECO:0000313" key="2">
    <source>
        <dbReference type="Proteomes" id="UP001066276"/>
    </source>
</evidence>
<keyword evidence="2" id="KW-1185">Reference proteome</keyword>
<reference evidence="1" key="1">
    <citation type="journal article" date="2022" name="bioRxiv">
        <title>Sequencing and chromosome-scale assembly of the giantPleurodeles waltlgenome.</title>
        <authorList>
            <person name="Brown T."/>
            <person name="Elewa A."/>
            <person name="Iarovenko S."/>
            <person name="Subramanian E."/>
            <person name="Araus A.J."/>
            <person name="Petzold A."/>
            <person name="Susuki M."/>
            <person name="Suzuki K.-i.T."/>
            <person name="Hayashi T."/>
            <person name="Toyoda A."/>
            <person name="Oliveira C."/>
            <person name="Osipova E."/>
            <person name="Leigh N.D."/>
            <person name="Simon A."/>
            <person name="Yun M.H."/>
        </authorList>
    </citation>
    <scope>NUCLEOTIDE SEQUENCE</scope>
    <source>
        <strain evidence="1">20211129_DDA</strain>
        <tissue evidence="1">Liver</tissue>
    </source>
</reference>
<name>A0AAV7KSG2_PLEWA</name>
<dbReference type="Proteomes" id="UP001066276">
    <property type="component" value="Chromosome 12"/>
</dbReference>
<sequence length="84" mass="9013">MPRLPDRNKDGAVMNSRHLFPTRHTFRASFTGQPCDAGVWTGRLAASAGPRGCGLWLPFGINKVTGAEMAVSDEALLASLQACR</sequence>